<name>A0A7T8H2N9_CALRO</name>
<dbReference type="OrthoDB" id="6538022at2759"/>
<keyword evidence="2" id="KW-1185">Reference proteome</keyword>
<evidence type="ECO:0008006" key="3">
    <source>
        <dbReference type="Google" id="ProtNLM"/>
    </source>
</evidence>
<sequence>MTDTTPMVVESEIKVESDLFNVDEVIATHGTPKHMSNFSFIIKEEEVKEEPSEDVPGSSEQLEFERDIAKLFAVCNIPLSKSQDPFFKSFIETHTGHIVPSHEKLVASIKNDSVGTLDEVRAATINKDIAIRMSEAKDFHGKSYSTVLISPIDGSFNDLPFLANVSELKRLNGSTLEGFLSNTLKEVYGPGFDYHRIKIYITDGGAHSLQASKALKAHNPSIIHLICMAHSLQRVADQARFEFKDVHTLICESRRLFSLPDIKKGLLEDSRGFSMPSSNLSWLELAFFHYVNFEILKDFMISQEDNEGASESLRKVKEIYEGDSIHNDLMLMYVSLNGVHEAINTLEQRPPLQESVKLIDDLLENVQLEPFKSLLNASLKKNTGLKRIQSIAANLSKGSKEWMKYKFAPIINCDNRQ</sequence>
<evidence type="ECO:0000313" key="1">
    <source>
        <dbReference type="EMBL" id="QQP42422.1"/>
    </source>
</evidence>
<proteinExistence type="predicted"/>
<gene>
    <name evidence="1" type="ORF">FKW44_017077</name>
</gene>
<feature type="non-terminal residue" evidence="1">
    <location>
        <position position="417"/>
    </location>
</feature>
<protein>
    <recommendedName>
        <fullName evidence="3">DUF659 domain-containing protein</fullName>
    </recommendedName>
</protein>
<dbReference type="EMBL" id="CP045900">
    <property type="protein sequence ID" value="QQP42422.1"/>
    <property type="molecule type" value="Genomic_DNA"/>
</dbReference>
<evidence type="ECO:0000313" key="2">
    <source>
        <dbReference type="Proteomes" id="UP000595437"/>
    </source>
</evidence>
<organism evidence="1 2">
    <name type="scientific">Caligus rogercresseyi</name>
    <name type="common">Sea louse</name>
    <dbReference type="NCBI Taxonomy" id="217165"/>
    <lineage>
        <taxon>Eukaryota</taxon>
        <taxon>Metazoa</taxon>
        <taxon>Ecdysozoa</taxon>
        <taxon>Arthropoda</taxon>
        <taxon>Crustacea</taxon>
        <taxon>Multicrustacea</taxon>
        <taxon>Hexanauplia</taxon>
        <taxon>Copepoda</taxon>
        <taxon>Siphonostomatoida</taxon>
        <taxon>Caligidae</taxon>
        <taxon>Caligus</taxon>
    </lineage>
</organism>
<dbReference type="AlphaFoldDB" id="A0A7T8H2N9"/>
<dbReference type="Proteomes" id="UP000595437">
    <property type="component" value="Chromosome 11"/>
</dbReference>
<reference evidence="2" key="1">
    <citation type="submission" date="2021-01" db="EMBL/GenBank/DDBJ databases">
        <title>Caligus Genome Assembly.</title>
        <authorList>
            <person name="Gallardo-Escarate C."/>
        </authorList>
    </citation>
    <scope>NUCLEOTIDE SEQUENCE [LARGE SCALE GENOMIC DNA]</scope>
</reference>
<accession>A0A7T8H2N9</accession>